<dbReference type="STRING" id="392421.SAMN04488694_15113"/>
<evidence type="ECO:0000313" key="1">
    <source>
        <dbReference type="EMBL" id="SDD92783.1"/>
    </source>
</evidence>
<accession>A0A1G6YRY1</accession>
<organism evidence="1 4">
    <name type="scientific">Natrinema hispanicum</name>
    <dbReference type="NCBI Taxonomy" id="392421"/>
    <lineage>
        <taxon>Archaea</taxon>
        <taxon>Methanobacteriati</taxon>
        <taxon>Methanobacteriota</taxon>
        <taxon>Stenosarchaea group</taxon>
        <taxon>Halobacteria</taxon>
        <taxon>Halobacteriales</taxon>
        <taxon>Natrialbaceae</taxon>
        <taxon>Natrinema</taxon>
    </lineage>
</organism>
<dbReference type="Proteomes" id="UP000199320">
    <property type="component" value="Unassembled WGS sequence"/>
</dbReference>
<reference evidence="3 4" key="2">
    <citation type="submission" date="2016-10" db="EMBL/GenBank/DDBJ databases">
        <authorList>
            <person name="Varghese N."/>
            <person name="Submissions S."/>
        </authorList>
    </citation>
    <scope>NUCLEOTIDE SEQUENCE [LARGE SCALE GENOMIC DNA]</scope>
    <source>
        <strain evidence="1 4">CDM_1</strain>
        <strain evidence="3">CDM_6</strain>
    </source>
</reference>
<evidence type="ECO:0000313" key="3">
    <source>
        <dbReference type="Proteomes" id="UP000199320"/>
    </source>
</evidence>
<evidence type="ECO:0000313" key="2">
    <source>
        <dbReference type="EMBL" id="SEU11890.1"/>
    </source>
</evidence>
<reference evidence="2" key="1">
    <citation type="submission" date="2016-10" db="EMBL/GenBank/DDBJ databases">
        <authorList>
            <person name="de Groot N.N."/>
        </authorList>
    </citation>
    <scope>NUCLEOTIDE SEQUENCE [LARGE SCALE GENOMIC DNA]</scope>
    <source>
        <strain evidence="2">CDM_6</strain>
    </source>
</reference>
<dbReference type="AlphaFoldDB" id="A0A1G6YRY1"/>
<protein>
    <submittedName>
        <fullName evidence="1">Uncharacterized protein</fullName>
    </submittedName>
</protein>
<name>A0A1G6YRY1_9EURY</name>
<sequence length="42" mass="4614">MEEIPPRTIYSAASSKYNPILTDILLVNTHIQCADDSPPVTV</sequence>
<dbReference type="EMBL" id="FMZP01000072">
    <property type="protein sequence ID" value="SDD92783.1"/>
    <property type="molecule type" value="Genomic_DNA"/>
</dbReference>
<proteinExistence type="predicted"/>
<dbReference type="Proteomes" id="UP000324021">
    <property type="component" value="Unassembled WGS sequence"/>
</dbReference>
<gene>
    <name evidence="2" type="ORF">SAMN04488694_15113</name>
    <name evidence="1" type="ORF">SAMN05192552_10723</name>
</gene>
<keyword evidence="3" id="KW-1185">Reference proteome</keyword>
<dbReference type="EMBL" id="FOIC01000051">
    <property type="protein sequence ID" value="SEU11890.1"/>
    <property type="molecule type" value="Genomic_DNA"/>
</dbReference>
<evidence type="ECO:0000313" key="4">
    <source>
        <dbReference type="Proteomes" id="UP000324021"/>
    </source>
</evidence>